<proteinExistence type="predicted"/>
<dbReference type="Pfam" id="PF13238">
    <property type="entry name" value="AAA_18"/>
    <property type="match status" value="1"/>
</dbReference>
<dbReference type="SUPFAM" id="SSF52540">
    <property type="entry name" value="P-loop containing nucleoside triphosphate hydrolases"/>
    <property type="match status" value="1"/>
</dbReference>
<dbReference type="Proteomes" id="UP001231941">
    <property type="component" value="Unassembled WGS sequence"/>
</dbReference>
<dbReference type="Gene3D" id="3.40.50.300">
    <property type="entry name" value="P-loop containing nucleotide triphosphate hydrolases"/>
    <property type="match status" value="1"/>
</dbReference>
<sequence length="177" mass="20863">MNRIHITGAAGSGTSTLASALTNRIPHVHLDTDDYLWETKYTQFRSIDERVQLLKEEFNQYPQWILSGSLTGWGDPIVPYFDIVIYLWVSKEIRLERLRKREFERYGKEIYSGGKNYDSFHTFMDWASQYDEAGLNIRSRKSHEKWMSELTCPILRIEGDFTIEERVNKVLECLDTK</sequence>
<organism evidence="1 2">
    <name type="scientific">Chengkuizengella axinellae</name>
    <dbReference type="NCBI Taxonomy" id="3064388"/>
    <lineage>
        <taxon>Bacteria</taxon>
        <taxon>Bacillati</taxon>
        <taxon>Bacillota</taxon>
        <taxon>Bacilli</taxon>
        <taxon>Bacillales</taxon>
        <taxon>Paenibacillaceae</taxon>
        <taxon>Chengkuizengella</taxon>
    </lineage>
</organism>
<gene>
    <name evidence="1" type="ORF">Q5Y73_17295</name>
</gene>
<dbReference type="EMBL" id="JAVAMP010000010">
    <property type="protein sequence ID" value="MDP5275856.1"/>
    <property type="molecule type" value="Genomic_DNA"/>
</dbReference>
<evidence type="ECO:0000313" key="2">
    <source>
        <dbReference type="Proteomes" id="UP001231941"/>
    </source>
</evidence>
<protein>
    <submittedName>
        <fullName evidence="1">AAA family ATPase</fullName>
    </submittedName>
</protein>
<dbReference type="InterPro" id="IPR052922">
    <property type="entry name" value="Cytidylate_Kinase-2"/>
</dbReference>
<dbReference type="PANTHER" id="PTHR37816">
    <property type="entry name" value="YALI0E33011P"/>
    <property type="match status" value="1"/>
</dbReference>
<keyword evidence="2" id="KW-1185">Reference proteome</keyword>
<dbReference type="PANTHER" id="PTHR37816:SF2">
    <property type="entry name" value="DNA TOPOLOGY MODULATION PROTEIN FLAR-RELATED PROTEIN"/>
    <property type="match status" value="1"/>
</dbReference>
<comment type="caution">
    <text evidence="1">The sequence shown here is derived from an EMBL/GenBank/DDBJ whole genome shotgun (WGS) entry which is preliminary data.</text>
</comment>
<evidence type="ECO:0000313" key="1">
    <source>
        <dbReference type="EMBL" id="MDP5275856.1"/>
    </source>
</evidence>
<name>A0ABT9J2L5_9BACL</name>
<dbReference type="RefSeq" id="WP_305993165.1">
    <property type="nucleotide sequence ID" value="NZ_JAVAMP010000010.1"/>
</dbReference>
<reference evidence="1 2" key="1">
    <citation type="submission" date="2023-08" db="EMBL/GenBank/DDBJ databases">
        <authorList>
            <person name="Park J.-S."/>
        </authorList>
    </citation>
    <scope>NUCLEOTIDE SEQUENCE [LARGE SCALE GENOMIC DNA]</scope>
    <source>
        <strain evidence="1 2">2205SS18-9</strain>
    </source>
</reference>
<accession>A0ABT9J2L5</accession>
<dbReference type="NCBIfam" id="NF004861">
    <property type="entry name" value="PRK06217.1"/>
    <property type="match status" value="1"/>
</dbReference>
<dbReference type="InterPro" id="IPR027417">
    <property type="entry name" value="P-loop_NTPase"/>
</dbReference>